<keyword evidence="11" id="KW-0175">Coiled coil</keyword>
<keyword evidence="8" id="KW-0653">Protein transport</keyword>
<reference evidence="12 13" key="1">
    <citation type="submission" date="2017-10" db="EMBL/GenBank/DDBJ databases">
        <title>Resolving the taxonomy of Roseburia spp., Eubacterium rectale and Agathobacter spp. through phylogenomic analysis.</title>
        <authorList>
            <person name="Sheridan P.O."/>
            <person name="Walker A.W."/>
            <person name="Duncan S.H."/>
            <person name="Scott K.P."/>
            <person name="Toole P.W.O."/>
            <person name="Luis P."/>
            <person name="Flint H.J."/>
        </authorList>
    </citation>
    <scope>NUCLEOTIDE SEQUENCE [LARGE SCALE GENOMIC DNA]</scope>
    <source>
        <strain evidence="12 13">JK623</strain>
    </source>
</reference>
<sequence>MAKFVYRMQNILDIKLKLESQAKITYSLAAQQHAQEQQKLQDLMVRRMHYEKRLRDMMEGPLDVKAIHNAKADVTMIKTLVRAQTIKTRRAEAQMNDARRALNEVMQERKIQEKLREKAFEEFKREIAASEAKEIDELVSYTYNGK</sequence>
<evidence type="ECO:0000256" key="9">
    <source>
        <dbReference type="ARBA" id="ARBA00023136"/>
    </source>
</evidence>
<accession>A0A2G3E3F2</accession>
<keyword evidence="12" id="KW-0282">Flagellum</keyword>
<dbReference type="NCBIfam" id="TIGR02473">
    <property type="entry name" value="flagell_FliJ"/>
    <property type="match status" value="1"/>
</dbReference>
<keyword evidence="10" id="KW-1006">Bacterial flagellum protein export</keyword>
<evidence type="ECO:0000256" key="5">
    <source>
        <dbReference type="ARBA" id="ARBA00022475"/>
    </source>
</evidence>
<evidence type="ECO:0000313" key="13">
    <source>
        <dbReference type="Proteomes" id="UP000224563"/>
    </source>
</evidence>
<dbReference type="RefSeq" id="WP_031545741.1">
    <property type="nucleotide sequence ID" value="NZ_JANSWH010000099.1"/>
</dbReference>
<evidence type="ECO:0000313" key="12">
    <source>
        <dbReference type="EMBL" id="PHU37798.1"/>
    </source>
</evidence>
<dbReference type="Proteomes" id="UP000224563">
    <property type="component" value="Unassembled WGS sequence"/>
</dbReference>
<dbReference type="GO" id="GO:0005886">
    <property type="term" value="C:plasma membrane"/>
    <property type="evidence" value="ECO:0007669"/>
    <property type="project" value="UniProtKB-SubCell"/>
</dbReference>
<evidence type="ECO:0000256" key="6">
    <source>
        <dbReference type="ARBA" id="ARBA00022500"/>
    </source>
</evidence>
<dbReference type="AlphaFoldDB" id="A0A2G3E3F2"/>
<keyword evidence="9" id="KW-0472">Membrane</keyword>
<keyword evidence="7" id="KW-1005">Bacterial flagellum biogenesis</keyword>
<comment type="similarity">
    <text evidence="2">Belongs to the FliJ family.</text>
</comment>
<reference evidence="12 13" key="2">
    <citation type="submission" date="2017-10" db="EMBL/GenBank/DDBJ databases">
        <authorList>
            <person name="Banno H."/>
            <person name="Chua N.-H."/>
        </authorList>
    </citation>
    <scope>NUCLEOTIDE SEQUENCE [LARGE SCALE GENOMIC DNA]</scope>
    <source>
        <strain evidence="12 13">JK623</strain>
    </source>
</reference>
<protein>
    <recommendedName>
        <fullName evidence="3">Flagellar FliJ protein</fullName>
    </recommendedName>
</protein>
<keyword evidence="12" id="KW-0969">Cilium</keyword>
<evidence type="ECO:0000256" key="10">
    <source>
        <dbReference type="ARBA" id="ARBA00023225"/>
    </source>
</evidence>
<dbReference type="EMBL" id="PDYG01000030">
    <property type="protein sequence ID" value="PHU37798.1"/>
    <property type="molecule type" value="Genomic_DNA"/>
</dbReference>
<evidence type="ECO:0000256" key="8">
    <source>
        <dbReference type="ARBA" id="ARBA00022927"/>
    </source>
</evidence>
<feature type="coiled-coil region" evidence="11">
    <location>
        <begin position="88"/>
        <end position="122"/>
    </location>
</feature>
<keyword evidence="6" id="KW-0145">Chemotaxis</keyword>
<dbReference type="InterPro" id="IPR012823">
    <property type="entry name" value="Flagell_FliJ"/>
</dbReference>
<keyword evidence="13" id="KW-1185">Reference proteome</keyword>
<keyword evidence="4" id="KW-0813">Transport</keyword>
<dbReference type="Gene3D" id="1.10.287.1700">
    <property type="match status" value="1"/>
</dbReference>
<keyword evidence="12" id="KW-0966">Cell projection</keyword>
<evidence type="ECO:0000256" key="1">
    <source>
        <dbReference type="ARBA" id="ARBA00004413"/>
    </source>
</evidence>
<comment type="subcellular location">
    <subcellularLocation>
        <location evidence="1">Cell membrane</location>
        <topology evidence="1">Peripheral membrane protein</topology>
        <orientation evidence="1">Cytoplasmic side</orientation>
    </subcellularLocation>
</comment>
<dbReference type="GO" id="GO:0071973">
    <property type="term" value="P:bacterial-type flagellum-dependent cell motility"/>
    <property type="evidence" value="ECO:0007669"/>
    <property type="project" value="InterPro"/>
</dbReference>
<dbReference type="GO" id="GO:0044781">
    <property type="term" value="P:bacterial-type flagellum organization"/>
    <property type="evidence" value="ECO:0007669"/>
    <property type="project" value="UniProtKB-KW"/>
</dbReference>
<dbReference type="GO" id="GO:0009288">
    <property type="term" value="C:bacterial-type flagellum"/>
    <property type="evidence" value="ECO:0007669"/>
    <property type="project" value="InterPro"/>
</dbReference>
<dbReference type="Pfam" id="PF02050">
    <property type="entry name" value="FliJ"/>
    <property type="match status" value="1"/>
</dbReference>
<evidence type="ECO:0000256" key="11">
    <source>
        <dbReference type="SAM" id="Coils"/>
    </source>
</evidence>
<name>A0A2G3E3F2_9FIRM</name>
<evidence type="ECO:0000256" key="2">
    <source>
        <dbReference type="ARBA" id="ARBA00010004"/>
    </source>
</evidence>
<gene>
    <name evidence="12" type="primary">fliJ</name>
    <name evidence="12" type="ORF">CSX02_06250</name>
</gene>
<dbReference type="GO" id="GO:0015031">
    <property type="term" value="P:protein transport"/>
    <property type="evidence" value="ECO:0007669"/>
    <property type="project" value="UniProtKB-KW"/>
</dbReference>
<dbReference type="InterPro" id="IPR053716">
    <property type="entry name" value="Flag_assembly_chemotaxis_eff"/>
</dbReference>
<comment type="caution">
    <text evidence="12">The sequence shown here is derived from an EMBL/GenBank/DDBJ whole genome shotgun (WGS) entry which is preliminary data.</text>
</comment>
<proteinExistence type="inferred from homology"/>
<evidence type="ECO:0000256" key="7">
    <source>
        <dbReference type="ARBA" id="ARBA00022795"/>
    </source>
</evidence>
<evidence type="ECO:0000256" key="4">
    <source>
        <dbReference type="ARBA" id="ARBA00022448"/>
    </source>
</evidence>
<organism evidence="12 13">
    <name type="scientific">Agathobacter ruminis</name>
    <dbReference type="NCBI Taxonomy" id="1712665"/>
    <lineage>
        <taxon>Bacteria</taxon>
        <taxon>Bacillati</taxon>
        <taxon>Bacillota</taxon>
        <taxon>Clostridia</taxon>
        <taxon>Lachnospirales</taxon>
        <taxon>Lachnospiraceae</taxon>
        <taxon>Agathobacter</taxon>
    </lineage>
</organism>
<evidence type="ECO:0000256" key="3">
    <source>
        <dbReference type="ARBA" id="ARBA00020392"/>
    </source>
</evidence>
<keyword evidence="5" id="KW-1003">Cell membrane</keyword>
<dbReference type="GO" id="GO:0006935">
    <property type="term" value="P:chemotaxis"/>
    <property type="evidence" value="ECO:0007669"/>
    <property type="project" value="UniProtKB-KW"/>
</dbReference>